<gene>
    <name evidence="1" type="ORF">ECRASSUSDP1_LOCUS15281</name>
</gene>
<protein>
    <submittedName>
        <fullName evidence="1">Uncharacterized protein</fullName>
    </submittedName>
</protein>
<organism evidence="1 2">
    <name type="scientific">Euplotes crassus</name>
    <dbReference type="NCBI Taxonomy" id="5936"/>
    <lineage>
        <taxon>Eukaryota</taxon>
        <taxon>Sar</taxon>
        <taxon>Alveolata</taxon>
        <taxon>Ciliophora</taxon>
        <taxon>Intramacronucleata</taxon>
        <taxon>Spirotrichea</taxon>
        <taxon>Hypotrichia</taxon>
        <taxon>Euplotida</taxon>
        <taxon>Euplotidae</taxon>
        <taxon>Moneuplotes</taxon>
    </lineage>
</organism>
<name>A0AAD1XJN1_EUPCR</name>
<proteinExistence type="predicted"/>
<dbReference type="Proteomes" id="UP001295684">
    <property type="component" value="Unassembled WGS sequence"/>
</dbReference>
<sequence>MKAIKDVSNFDFDGEYLKDHITEDHITKFPIMNHCQHRENCFMPAFVTCKEKNVNVCRACFDRFHQDCNQENHKDFIVTYQTDSQIFYKIHMNEEIVNRLCATLDEGKDLAYYSLLDRNSIIKRKMAMDD</sequence>
<keyword evidence="2" id="KW-1185">Reference proteome</keyword>
<dbReference type="AlphaFoldDB" id="A0AAD1XJN1"/>
<accession>A0AAD1XJN1</accession>
<comment type="caution">
    <text evidence="1">The sequence shown here is derived from an EMBL/GenBank/DDBJ whole genome shotgun (WGS) entry which is preliminary data.</text>
</comment>
<evidence type="ECO:0000313" key="2">
    <source>
        <dbReference type="Proteomes" id="UP001295684"/>
    </source>
</evidence>
<dbReference type="EMBL" id="CAMPGE010015301">
    <property type="protein sequence ID" value="CAI2373932.1"/>
    <property type="molecule type" value="Genomic_DNA"/>
</dbReference>
<reference evidence="1" key="1">
    <citation type="submission" date="2023-07" db="EMBL/GenBank/DDBJ databases">
        <authorList>
            <consortium name="AG Swart"/>
            <person name="Singh M."/>
            <person name="Singh A."/>
            <person name="Seah K."/>
            <person name="Emmerich C."/>
        </authorList>
    </citation>
    <scope>NUCLEOTIDE SEQUENCE</scope>
    <source>
        <strain evidence="1">DP1</strain>
    </source>
</reference>
<evidence type="ECO:0000313" key="1">
    <source>
        <dbReference type="EMBL" id="CAI2373932.1"/>
    </source>
</evidence>